<feature type="region of interest" description="Disordered" evidence="13">
    <location>
        <begin position="134"/>
        <end position="183"/>
    </location>
</feature>
<dbReference type="Proteomes" id="UP000076632">
    <property type="component" value="Unassembled WGS sequence"/>
</dbReference>
<dbReference type="GO" id="GO:0004749">
    <property type="term" value="F:ribose phosphate diphosphokinase activity"/>
    <property type="evidence" value="ECO:0007669"/>
    <property type="project" value="UniProtKB-EC"/>
</dbReference>
<dbReference type="FunCoup" id="A0A165HQ76">
    <property type="interactions" value="214"/>
</dbReference>
<dbReference type="RefSeq" id="XP_018189380.1">
    <property type="nucleotide sequence ID" value="XM_018333896.1"/>
</dbReference>
<keyword evidence="8" id="KW-0547">Nucleotide-binding</keyword>
<dbReference type="Pfam" id="PF14572">
    <property type="entry name" value="Pribosyl_synth"/>
    <property type="match status" value="1"/>
</dbReference>
<evidence type="ECO:0000256" key="12">
    <source>
        <dbReference type="ARBA" id="ARBA00049535"/>
    </source>
</evidence>
<feature type="compositionally biased region" description="Polar residues" evidence="13">
    <location>
        <begin position="167"/>
        <end position="179"/>
    </location>
</feature>
<dbReference type="InterPro" id="IPR029057">
    <property type="entry name" value="PRTase-like"/>
</dbReference>
<comment type="subcellular location">
    <subcellularLocation>
        <location evidence="1">Cytoplasm</location>
    </subcellularLocation>
</comment>
<dbReference type="PANTHER" id="PTHR10210">
    <property type="entry name" value="RIBOSE-PHOSPHATE DIPHOSPHOKINASE FAMILY MEMBER"/>
    <property type="match status" value="1"/>
</dbReference>
<dbReference type="FunFam" id="3.40.50.2020:FF:000014">
    <property type="entry name" value="Ribose-phosphate pyrophosphokinase 1"/>
    <property type="match status" value="1"/>
</dbReference>
<keyword evidence="11" id="KW-0460">Magnesium</keyword>
<evidence type="ECO:0000256" key="4">
    <source>
        <dbReference type="ARBA" id="ARBA00013247"/>
    </source>
</evidence>
<evidence type="ECO:0000256" key="1">
    <source>
        <dbReference type="ARBA" id="ARBA00004496"/>
    </source>
</evidence>
<comment type="catalytic activity">
    <reaction evidence="12">
        <text>D-ribose 5-phosphate + ATP = 5-phospho-alpha-D-ribose 1-diphosphate + AMP + H(+)</text>
        <dbReference type="Rhea" id="RHEA:15609"/>
        <dbReference type="ChEBI" id="CHEBI:15378"/>
        <dbReference type="ChEBI" id="CHEBI:30616"/>
        <dbReference type="ChEBI" id="CHEBI:58017"/>
        <dbReference type="ChEBI" id="CHEBI:78346"/>
        <dbReference type="ChEBI" id="CHEBI:456215"/>
        <dbReference type="EC" id="2.7.6.1"/>
    </reaction>
</comment>
<dbReference type="OMA" id="IMINGCK"/>
<evidence type="ECO:0000256" key="8">
    <source>
        <dbReference type="ARBA" id="ARBA00022741"/>
    </source>
</evidence>
<reference evidence="15 16" key="1">
    <citation type="journal article" date="2016" name="Fungal Biol.">
        <title>The genome of Xylona heveae provides a window into fungal endophytism.</title>
        <authorList>
            <person name="Gazis R."/>
            <person name="Kuo A."/>
            <person name="Riley R."/>
            <person name="LaButti K."/>
            <person name="Lipzen A."/>
            <person name="Lin J."/>
            <person name="Amirebrahimi M."/>
            <person name="Hesse C.N."/>
            <person name="Spatafora J.W."/>
            <person name="Henrissat B."/>
            <person name="Hainaut M."/>
            <person name="Grigoriev I.V."/>
            <person name="Hibbett D.S."/>
        </authorList>
    </citation>
    <scope>NUCLEOTIDE SEQUENCE [LARGE SCALE GENOMIC DNA]</scope>
    <source>
        <strain evidence="15 16">TC161</strain>
    </source>
</reference>
<dbReference type="SMART" id="SM01400">
    <property type="entry name" value="Pribosyltran_N"/>
    <property type="match status" value="1"/>
</dbReference>
<evidence type="ECO:0000256" key="6">
    <source>
        <dbReference type="ARBA" id="ARBA00022723"/>
    </source>
</evidence>
<dbReference type="GO" id="GO:0016301">
    <property type="term" value="F:kinase activity"/>
    <property type="evidence" value="ECO:0007669"/>
    <property type="project" value="UniProtKB-KW"/>
</dbReference>
<dbReference type="GO" id="GO:0006164">
    <property type="term" value="P:purine nucleotide biosynthetic process"/>
    <property type="evidence" value="ECO:0007669"/>
    <property type="project" value="TreeGrafter"/>
</dbReference>
<evidence type="ECO:0000256" key="7">
    <source>
        <dbReference type="ARBA" id="ARBA00022727"/>
    </source>
</evidence>
<dbReference type="InParanoid" id="A0A165HQ76"/>
<evidence type="ECO:0000313" key="16">
    <source>
        <dbReference type="Proteomes" id="UP000076632"/>
    </source>
</evidence>
<protein>
    <recommendedName>
        <fullName evidence="4">ribose-phosphate diphosphokinase</fullName>
        <ecNumber evidence="4">2.7.6.1</ecNumber>
    </recommendedName>
</protein>
<keyword evidence="6" id="KW-0479">Metal-binding</keyword>
<evidence type="ECO:0000256" key="2">
    <source>
        <dbReference type="ARBA" id="ARBA00004996"/>
    </source>
</evidence>
<name>A0A165HQ76_XYLHT</name>
<keyword evidence="7" id="KW-0545">Nucleotide biosynthesis</keyword>
<dbReference type="STRING" id="1328760.A0A165HQ76"/>
<dbReference type="AlphaFoldDB" id="A0A165HQ76"/>
<dbReference type="NCBIfam" id="TIGR01251">
    <property type="entry name" value="ribP_PPkin"/>
    <property type="match status" value="1"/>
</dbReference>
<dbReference type="Gene3D" id="3.40.50.2020">
    <property type="match status" value="3"/>
</dbReference>
<dbReference type="PANTHER" id="PTHR10210:SF36">
    <property type="entry name" value="RIBOSE-PHOSPHATE PYROPHOSPHOKINASE 5"/>
    <property type="match status" value="1"/>
</dbReference>
<evidence type="ECO:0000256" key="11">
    <source>
        <dbReference type="ARBA" id="ARBA00022842"/>
    </source>
</evidence>
<dbReference type="GO" id="GO:0006015">
    <property type="term" value="P:5-phosphoribose 1-diphosphate biosynthetic process"/>
    <property type="evidence" value="ECO:0007669"/>
    <property type="project" value="TreeGrafter"/>
</dbReference>
<keyword evidence="10" id="KW-0067">ATP-binding</keyword>
<feature type="domain" description="Ribose-phosphate pyrophosphokinase N-terminal" evidence="14">
    <location>
        <begin position="6"/>
        <end position="101"/>
    </location>
</feature>
<dbReference type="GO" id="GO:0002189">
    <property type="term" value="C:ribose phosphate diphosphokinase complex"/>
    <property type="evidence" value="ECO:0007669"/>
    <property type="project" value="TreeGrafter"/>
</dbReference>
<dbReference type="GO" id="GO:0005737">
    <property type="term" value="C:cytoplasm"/>
    <property type="evidence" value="ECO:0007669"/>
    <property type="project" value="UniProtKB-SubCell"/>
</dbReference>
<dbReference type="GO" id="GO:0005524">
    <property type="term" value="F:ATP binding"/>
    <property type="evidence" value="ECO:0007669"/>
    <property type="project" value="UniProtKB-KW"/>
</dbReference>
<keyword evidence="16" id="KW-1185">Reference proteome</keyword>
<dbReference type="EC" id="2.7.6.1" evidence="4"/>
<comment type="pathway">
    <text evidence="2">Metabolic intermediate biosynthesis; 5-phospho-alpha-D-ribose 1-diphosphate biosynthesis; 5-phospho-alpha-D-ribose 1-diphosphate from D-ribose 5-phosphate (route I): step 1/1.</text>
</comment>
<accession>A0A165HQ76</accession>
<dbReference type="InterPro" id="IPR005946">
    <property type="entry name" value="Rib-P_diPkinase"/>
</dbReference>
<evidence type="ECO:0000256" key="10">
    <source>
        <dbReference type="ARBA" id="ARBA00022840"/>
    </source>
</evidence>
<evidence type="ECO:0000256" key="3">
    <source>
        <dbReference type="ARBA" id="ARBA00006478"/>
    </source>
</evidence>
<organism evidence="15 16">
    <name type="scientific">Xylona heveae (strain CBS 132557 / TC161)</name>
    <dbReference type="NCBI Taxonomy" id="1328760"/>
    <lineage>
        <taxon>Eukaryota</taxon>
        <taxon>Fungi</taxon>
        <taxon>Dikarya</taxon>
        <taxon>Ascomycota</taxon>
        <taxon>Pezizomycotina</taxon>
        <taxon>Xylonomycetes</taxon>
        <taxon>Xylonales</taxon>
        <taxon>Xylonaceae</taxon>
        <taxon>Xylona</taxon>
    </lineage>
</organism>
<evidence type="ECO:0000259" key="14">
    <source>
        <dbReference type="Pfam" id="PF13793"/>
    </source>
</evidence>
<dbReference type="InterPro" id="IPR029099">
    <property type="entry name" value="Pribosyltran_N"/>
</dbReference>
<dbReference type="OrthoDB" id="413572at2759"/>
<dbReference type="SUPFAM" id="SSF53271">
    <property type="entry name" value="PRTase-like"/>
    <property type="match status" value="2"/>
</dbReference>
<dbReference type="CDD" id="cd06223">
    <property type="entry name" value="PRTases_typeI"/>
    <property type="match status" value="1"/>
</dbReference>
<dbReference type="GeneID" id="28899033"/>
<evidence type="ECO:0000256" key="5">
    <source>
        <dbReference type="ARBA" id="ARBA00022679"/>
    </source>
</evidence>
<evidence type="ECO:0000256" key="13">
    <source>
        <dbReference type="SAM" id="MobiDB-lite"/>
    </source>
</evidence>
<gene>
    <name evidence="15" type="ORF">L228DRAFT_255814</name>
</gene>
<evidence type="ECO:0000313" key="15">
    <source>
        <dbReference type="EMBL" id="KZF23825.1"/>
    </source>
</evidence>
<dbReference type="InterPro" id="IPR000836">
    <property type="entry name" value="PRTase_dom"/>
</dbReference>
<dbReference type="GO" id="GO:0000287">
    <property type="term" value="F:magnesium ion binding"/>
    <property type="evidence" value="ECO:0007669"/>
    <property type="project" value="InterPro"/>
</dbReference>
<keyword evidence="5" id="KW-0808">Transferase</keyword>
<sequence length="411" mass="44200">MVRNLVVLGGSAHPSLTRKICDYLDISPAEVLLGKFAVGETRVEIKDSVRGKEVYIIQAAGENIDDSLVELLITISACKIASAKRVTAVLPLFPYSKQADNCYERSDSPLGKAPKGVEMTDSITLECDLQNTSISPASSRTSLDAEGDVDESDSSDSASASPVLRGMSTSTRGSASPRQSAAALHPGYKQWQAKPGTLVANLLTCAGADHIITMDLHDSQYQGFFNIPVDNLTAKSLIKRHIRYQLPEFSSTIIVSPDAGGAKRATAIADELSLDFALIHKVASSISREENPTIAKDGMILVGDVRGRTAVLIDDLADTCETLTRAARLLKNKGAKNVYAFVTHGVFGGEAVEKIDASAVDKVFVTNSVPQEQHLQRCNKLEVLDISTLLAETIRRIYYGESVSALFSRSL</sequence>
<dbReference type="FunFam" id="3.40.50.2020:FF:000005">
    <property type="entry name" value="Ribose-phosphate pyrophosphokinase 1"/>
    <property type="match status" value="1"/>
</dbReference>
<dbReference type="Pfam" id="PF13793">
    <property type="entry name" value="Pribosyltran_N"/>
    <property type="match status" value="1"/>
</dbReference>
<feature type="compositionally biased region" description="Acidic residues" evidence="13">
    <location>
        <begin position="145"/>
        <end position="154"/>
    </location>
</feature>
<comment type="similarity">
    <text evidence="3">Belongs to the ribose-phosphate pyrophosphokinase family.</text>
</comment>
<dbReference type="EMBL" id="KV407457">
    <property type="protein sequence ID" value="KZF23825.1"/>
    <property type="molecule type" value="Genomic_DNA"/>
</dbReference>
<proteinExistence type="inferred from homology"/>
<keyword evidence="9 15" id="KW-0418">Kinase</keyword>
<evidence type="ECO:0000256" key="9">
    <source>
        <dbReference type="ARBA" id="ARBA00022777"/>
    </source>
</evidence>